<dbReference type="eggNOG" id="COG0457">
    <property type="taxonomic scope" value="Bacteria"/>
</dbReference>
<evidence type="ECO:0008006" key="4">
    <source>
        <dbReference type="Google" id="ProtNLM"/>
    </source>
</evidence>
<name>F4XZG3_9CYAN</name>
<dbReference type="SUPFAM" id="SSF48452">
    <property type="entry name" value="TPR-like"/>
    <property type="match status" value="2"/>
</dbReference>
<dbReference type="InterPro" id="IPR011990">
    <property type="entry name" value="TPR-like_helical_dom_sf"/>
</dbReference>
<protein>
    <recommendedName>
        <fullName evidence="4">Tetratricopeptide repeat protein</fullName>
    </recommendedName>
</protein>
<dbReference type="EMBL" id="GL890964">
    <property type="protein sequence ID" value="EGJ29968.1"/>
    <property type="molecule type" value="Genomic_DNA"/>
</dbReference>
<keyword evidence="3" id="KW-1185">Reference proteome</keyword>
<gene>
    <name evidence="2" type="ORF">LYNGBM3L_57480</name>
</gene>
<dbReference type="HOGENOM" id="CLU_018862_0_0_3"/>
<evidence type="ECO:0000313" key="3">
    <source>
        <dbReference type="Proteomes" id="UP000003959"/>
    </source>
</evidence>
<evidence type="ECO:0000256" key="1">
    <source>
        <dbReference type="SAM" id="MobiDB-lite"/>
    </source>
</evidence>
<sequence length="694" mass="78526">MESLCSDTYASMIVTDIASNQEISSWNRQTYQRLKLALSIGLRRQLFLAVCDDLNLRNQLADQLYRELGLCAANGSMNHQGYPNLVSLNLNLSEPNPLAQISQWLTDHEESYTSESIPGFQILGIENLTRQPAALQRLFLRHLQSIGNNLSYWELTFLLWLPRPWFYSIQQSVPEFWQQHTGFFEFEGEPTPLSQRVADTAQASYTLPPSTTVIDPGQEDVETLLGQEDMLTVKSFNVEALNDNFQSKNVRLENHSETPQDNLQINNLRPTTETETPQDNSEPNNLQPGTQKPSTGQTYLELGNHYRYLIEQGDASEENLVIAIQAYEQALQWSQFTPIEESAILNDVGNFYWMLSRCPNNDNLMLSYLEQAIKCYQVALTDFLAEQSPEIFSMIQNNLGTAYGELAQYQDLAKNLENSIRAYEEALRYGGADHDLVKYASTQNNLGTAYWNLAQHQSPVPNLKKAIAAYQEAISHHDTTANPQNWAMIQNNLGTTYWSLAQHEQPTVWLKLAIYAYQDALKYRKPEVDPAGYAATQNNLGTAYWHLADQLKEEYGAKAEYFKQCITAYENALAIAGYQPHPSDQVSNHNRSPVPVNFDIIATYNNLGLVNFQLATHPQFSLSKGSKLTHLEAALHQHVQACMGTVEQPETYQISLNYLIHTIRAFSRENGPAGQSFALSKVPGQLLPEILHRL</sequence>
<proteinExistence type="predicted"/>
<dbReference type="OrthoDB" id="524121at2"/>
<accession>F4XZG3</accession>
<dbReference type="RefSeq" id="WP_008188501.1">
    <property type="nucleotide sequence ID" value="NZ_GL890964.1"/>
</dbReference>
<dbReference type="Proteomes" id="UP000003959">
    <property type="component" value="Unassembled WGS sequence"/>
</dbReference>
<dbReference type="PANTHER" id="PTHR19959">
    <property type="entry name" value="KINESIN LIGHT CHAIN"/>
    <property type="match status" value="1"/>
</dbReference>
<evidence type="ECO:0000313" key="2">
    <source>
        <dbReference type="EMBL" id="EGJ29968.1"/>
    </source>
</evidence>
<feature type="region of interest" description="Disordered" evidence="1">
    <location>
        <begin position="252"/>
        <end position="297"/>
    </location>
</feature>
<reference evidence="3" key="1">
    <citation type="journal article" date="2011" name="Proc. Natl. Acad. Sci. U.S.A.">
        <title>Genomic insights into the physiology and ecology of the marine filamentous cyanobacterium Lyngbya majuscula.</title>
        <authorList>
            <person name="Jones A.C."/>
            <person name="Monroe E.A."/>
            <person name="Podell S."/>
            <person name="Hess W.R."/>
            <person name="Klages S."/>
            <person name="Esquenazi E."/>
            <person name="Niessen S."/>
            <person name="Hoover H."/>
            <person name="Rothmann M."/>
            <person name="Lasken R.S."/>
            <person name="Yates J.R.III."/>
            <person name="Reinhardt R."/>
            <person name="Kube M."/>
            <person name="Burkart M.D."/>
            <person name="Allen E.E."/>
            <person name="Dorrestein P.C."/>
            <person name="Gerwick W.H."/>
            <person name="Gerwick L."/>
        </authorList>
    </citation>
    <scope>NUCLEOTIDE SEQUENCE [LARGE SCALE GENOMIC DNA]</scope>
    <source>
        <strain evidence="3">3L</strain>
    </source>
</reference>
<dbReference type="AlphaFoldDB" id="F4XZG3"/>
<dbReference type="PANTHER" id="PTHR19959:SF119">
    <property type="entry name" value="FUNGAL LIPASE-LIKE DOMAIN-CONTAINING PROTEIN"/>
    <property type="match status" value="1"/>
</dbReference>
<dbReference type="Gene3D" id="1.25.40.10">
    <property type="entry name" value="Tetratricopeptide repeat domain"/>
    <property type="match status" value="2"/>
</dbReference>
<feature type="compositionally biased region" description="Polar residues" evidence="1">
    <location>
        <begin position="259"/>
        <end position="297"/>
    </location>
</feature>
<organism evidence="2 3">
    <name type="scientific">Moorena producens 3L</name>
    <dbReference type="NCBI Taxonomy" id="489825"/>
    <lineage>
        <taxon>Bacteria</taxon>
        <taxon>Bacillati</taxon>
        <taxon>Cyanobacteriota</taxon>
        <taxon>Cyanophyceae</taxon>
        <taxon>Coleofasciculales</taxon>
        <taxon>Coleofasciculaceae</taxon>
        <taxon>Moorena</taxon>
    </lineage>
</organism>